<accession>A0A4R1KQT9</accession>
<sequence length="357" mass="40638">MKKTIIFYSALILTLLSCSKDNDDTINQSLSNKNEKIQLSPLEEITQDSDLFRYLLEISSDNENPNESITCINFNYTLSVFIFDENNEFVSLNAVTDDDDFSDLLGNLDDNFSISISFPISATLESGEAFTITNKEELRQSIDNCLDIERVGECNAFLEDCKFRVGYSFDGENTYLGGIFEESSGLTTFTFEGEDYIGSWTALSIESELHININLVEANEDITEFFNYDWIVEYLDDNSIKLTNQDREIILHKKCDIDFDLCASLLYEVCENEPNSEISDFVLSDYEVCIIDILDINENSEISFHETLEDAENNLNAITADDIYNNTENNQSIFVKIVDEDNMSEYIVEIILVSVGC</sequence>
<dbReference type="EMBL" id="SMGI01000002">
    <property type="protein sequence ID" value="TCK67382.1"/>
    <property type="molecule type" value="Genomic_DNA"/>
</dbReference>
<proteinExistence type="predicted"/>
<dbReference type="OrthoDB" id="832379at2"/>
<evidence type="ECO:0000313" key="1">
    <source>
        <dbReference type="EMBL" id="TCK67382.1"/>
    </source>
</evidence>
<keyword evidence="2" id="KW-1185">Reference proteome</keyword>
<dbReference type="Proteomes" id="UP000295714">
    <property type="component" value="Unassembled WGS sequence"/>
</dbReference>
<protein>
    <submittedName>
        <fullName evidence="1">Uncharacterized protein</fullName>
    </submittedName>
</protein>
<reference evidence="1 2" key="1">
    <citation type="journal article" date="2015" name="Stand. Genomic Sci.">
        <title>Genomic Encyclopedia of Bacterial and Archaeal Type Strains, Phase III: the genomes of soil and plant-associated and newly described type strains.</title>
        <authorList>
            <person name="Whitman W.B."/>
            <person name="Woyke T."/>
            <person name="Klenk H.P."/>
            <person name="Zhou Y."/>
            <person name="Lilburn T.G."/>
            <person name="Beck B.J."/>
            <person name="De Vos P."/>
            <person name="Vandamme P."/>
            <person name="Eisen J.A."/>
            <person name="Garrity G."/>
            <person name="Hugenholtz P."/>
            <person name="Kyrpides N.C."/>
        </authorList>
    </citation>
    <scope>NUCLEOTIDE SEQUENCE [LARGE SCALE GENOMIC DNA]</scope>
    <source>
        <strain evidence="1 2">CECT 8445</strain>
    </source>
</reference>
<organism evidence="1 2">
    <name type="scientific">Winogradskyella wandonensis</name>
    <dbReference type="NCBI Taxonomy" id="1442586"/>
    <lineage>
        <taxon>Bacteria</taxon>
        <taxon>Pseudomonadati</taxon>
        <taxon>Bacteroidota</taxon>
        <taxon>Flavobacteriia</taxon>
        <taxon>Flavobacteriales</taxon>
        <taxon>Flavobacteriaceae</taxon>
        <taxon>Winogradskyella</taxon>
    </lineage>
</organism>
<dbReference type="AlphaFoldDB" id="A0A4R1KQT9"/>
<dbReference type="PROSITE" id="PS51257">
    <property type="entry name" value="PROKAR_LIPOPROTEIN"/>
    <property type="match status" value="1"/>
</dbReference>
<dbReference type="RefSeq" id="WP_132704445.1">
    <property type="nucleotide sequence ID" value="NZ_SMGI01000002.1"/>
</dbReference>
<gene>
    <name evidence="1" type="ORF">DFQ05_1156</name>
</gene>
<name>A0A4R1KQT9_9FLAO</name>
<comment type="caution">
    <text evidence="1">The sequence shown here is derived from an EMBL/GenBank/DDBJ whole genome shotgun (WGS) entry which is preliminary data.</text>
</comment>
<evidence type="ECO:0000313" key="2">
    <source>
        <dbReference type="Proteomes" id="UP000295714"/>
    </source>
</evidence>